<dbReference type="EMBL" id="PGFZ01000004">
    <property type="protein sequence ID" value="POZ51958.1"/>
    <property type="molecule type" value="Genomic_DNA"/>
</dbReference>
<name>A0A1Z4C1J0_9GAMM</name>
<evidence type="ECO:0000313" key="5">
    <source>
        <dbReference type="Proteomes" id="UP000237423"/>
    </source>
</evidence>
<dbReference type="AlphaFoldDB" id="A0A1Z4C1J0"/>
<dbReference type="InterPro" id="IPR036465">
    <property type="entry name" value="vWFA_dom_sf"/>
</dbReference>
<dbReference type="OrthoDB" id="9812729at2"/>
<dbReference type="SUPFAM" id="SSF53300">
    <property type="entry name" value="vWA-like"/>
    <property type="match status" value="1"/>
</dbReference>
<dbReference type="Pfam" id="PF01882">
    <property type="entry name" value="DUF58"/>
    <property type="match status" value="1"/>
</dbReference>
<dbReference type="PANTHER" id="PTHR33608:SF12">
    <property type="entry name" value="DUF58 DOMAIN-CONTAINING PROTEIN"/>
    <property type="match status" value="1"/>
</dbReference>
<feature type="domain" description="DUF58" evidence="1">
    <location>
        <begin position="59"/>
        <end position="256"/>
    </location>
</feature>
<dbReference type="Proteomes" id="UP000197019">
    <property type="component" value="Chromosome"/>
</dbReference>
<gene>
    <name evidence="3" type="ORF">AADEFJLK_02179</name>
    <name evidence="2" type="ORF">CEK71_15745</name>
</gene>
<dbReference type="InterPro" id="IPR002881">
    <property type="entry name" value="DUF58"/>
</dbReference>
<keyword evidence="4" id="KW-1185">Reference proteome</keyword>
<sequence length="301" mass="33714">MISKAFPSTVEPRVTVTLTSLIELAGFAVRIKLHHPQFRARQSGGYVSRFKGRGMEFEEARIYQAGDDIRSIDWRVTARTGTTHTKVFREEREKPVFISVDNRAAMHFATRGVFKSVLAAKLAGLLAWTAQQQGDRIGGQLFTEQFCCELKPQNGRPAVLRFLDLLVKGTCGASAAIVSLEQVLARLTHHARPGSLVYVISDFRGLDAKAEIHLAKLSEHCDVVLVFVYDALEKALPTYQGRYRFTDQVREVVIDSADSPRLQAYQQHFADRQQRLEQLAKKPGLALIQCSTTDDPLACLR</sequence>
<protein>
    <submittedName>
        <fullName evidence="2">DUF58 domain-containing protein</fullName>
    </submittedName>
</protein>
<evidence type="ECO:0000313" key="4">
    <source>
        <dbReference type="Proteomes" id="UP000197019"/>
    </source>
</evidence>
<dbReference type="EMBL" id="CP022129">
    <property type="protein sequence ID" value="ASF47397.1"/>
    <property type="molecule type" value="Genomic_DNA"/>
</dbReference>
<evidence type="ECO:0000313" key="2">
    <source>
        <dbReference type="EMBL" id="ASF47397.1"/>
    </source>
</evidence>
<reference evidence="2 4" key="1">
    <citation type="submission" date="2017-06" db="EMBL/GenBank/DDBJ databases">
        <title>Genome Sequencing of the methanotroph Methylovulum psychrotolerants str. HV10-M2 isolated from a high-altitude environment.</title>
        <authorList>
            <person name="Mateos-Rivera A."/>
        </authorList>
    </citation>
    <scope>NUCLEOTIDE SEQUENCE [LARGE SCALE GENOMIC DNA]</scope>
    <source>
        <strain evidence="2 4">HV10_M2</strain>
    </source>
</reference>
<accession>A0A1Z4C1J0</accession>
<dbReference type="KEGG" id="mpsy:CEK71_15745"/>
<evidence type="ECO:0000313" key="3">
    <source>
        <dbReference type="EMBL" id="POZ51958.1"/>
    </source>
</evidence>
<dbReference type="RefSeq" id="WP_088620269.1">
    <property type="nucleotide sequence ID" value="NZ_CP022129.1"/>
</dbReference>
<dbReference type="PANTHER" id="PTHR33608">
    <property type="entry name" value="BLL2464 PROTEIN"/>
    <property type="match status" value="1"/>
</dbReference>
<organism evidence="2 4">
    <name type="scientific">Methylovulum psychrotolerans</name>
    <dbReference type="NCBI Taxonomy" id="1704499"/>
    <lineage>
        <taxon>Bacteria</taxon>
        <taxon>Pseudomonadati</taxon>
        <taxon>Pseudomonadota</taxon>
        <taxon>Gammaproteobacteria</taxon>
        <taxon>Methylococcales</taxon>
        <taxon>Methylococcaceae</taxon>
        <taxon>Methylovulum</taxon>
    </lineage>
</organism>
<dbReference type="Proteomes" id="UP000237423">
    <property type="component" value="Unassembled WGS sequence"/>
</dbReference>
<proteinExistence type="predicted"/>
<evidence type="ECO:0000259" key="1">
    <source>
        <dbReference type="Pfam" id="PF01882"/>
    </source>
</evidence>
<reference evidence="3 5" key="2">
    <citation type="submission" date="2017-11" db="EMBL/GenBank/DDBJ databases">
        <title>Draft Genome Sequence of Methylobacter psychrotolerans Sph1T, an Obligate Methanotroph from Low-Temperature Environments.</title>
        <authorList>
            <person name="Oshkin I.Y."/>
            <person name="Miroshnikov K."/>
            <person name="Belova S.E."/>
            <person name="Korzhenkov A."/>
            <person name="Toshchakov S.V."/>
            <person name="Dedysh S.N."/>
        </authorList>
    </citation>
    <scope>NUCLEOTIDE SEQUENCE [LARGE SCALE GENOMIC DNA]</scope>
    <source>
        <strain evidence="3 5">Sph1</strain>
    </source>
</reference>